<dbReference type="PROSITE" id="PS51257">
    <property type="entry name" value="PROKAR_LIPOPROTEIN"/>
    <property type="match status" value="1"/>
</dbReference>
<evidence type="ECO:0000313" key="3">
    <source>
        <dbReference type="Proteomes" id="UP000293638"/>
    </source>
</evidence>
<name>A0A4Q7NPT8_9ACTN</name>
<keyword evidence="3" id="KW-1185">Reference proteome</keyword>
<comment type="caution">
    <text evidence="2">The sequence shown here is derived from an EMBL/GenBank/DDBJ whole genome shotgun (WGS) entry which is preliminary data.</text>
</comment>
<organism evidence="2 3">
    <name type="scientific">Motilibacter rhizosphaerae</name>
    <dbReference type="NCBI Taxonomy" id="598652"/>
    <lineage>
        <taxon>Bacteria</taxon>
        <taxon>Bacillati</taxon>
        <taxon>Actinomycetota</taxon>
        <taxon>Actinomycetes</taxon>
        <taxon>Motilibacterales</taxon>
        <taxon>Motilibacteraceae</taxon>
        <taxon>Motilibacter</taxon>
    </lineage>
</organism>
<dbReference type="RefSeq" id="WP_130493354.1">
    <property type="nucleotide sequence ID" value="NZ_SGXD01000003.1"/>
</dbReference>
<reference evidence="2 3" key="1">
    <citation type="submission" date="2019-02" db="EMBL/GenBank/DDBJ databases">
        <title>Genomic Encyclopedia of Type Strains, Phase IV (KMG-IV): sequencing the most valuable type-strain genomes for metagenomic binning, comparative biology and taxonomic classification.</title>
        <authorList>
            <person name="Goeker M."/>
        </authorList>
    </citation>
    <scope>NUCLEOTIDE SEQUENCE [LARGE SCALE GENOMIC DNA]</scope>
    <source>
        <strain evidence="2 3">DSM 45622</strain>
    </source>
</reference>
<accession>A0A4Q7NPT8</accession>
<feature type="region of interest" description="Disordered" evidence="1">
    <location>
        <begin position="29"/>
        <end position="64"/>
    </location>
</feature>
<evidence type="ECO:0000313" key="2">
    <source>
        <dbReference type="EMBL" id="RZS87203.1"/>
    </source>
</evidence>
<dbReference type="Proteomes" id="UP000293638">
    <property type="component" value="Unassembled WGS sequence"/>
</dbReference>
<dbReference type="EMBL" id="SGXD01000003">
    <property type="protein sequence ID" value="RZS87203.1"/>
    <property type="molecule type" value="Genomic_DNA"/>
</dbReference>
<dbReference type="AlphaFoldDB" id="A0A4Q7NPT8"/>
<evidence type="ECO:0000256" key="1">
    <source>
        <dbReference type="SAM" id="MobiDB-lite"/>
    </source>
</evidence>
<feature type="compositionally biased region" description="Gly residues" evidence="1">
    <location>
        <begin position="115"/>
        <end position="129"/>
    </location>
</feature>
<sequence length="163" mass="15523">MLSTTRARSVLAAGAVVLGGSLVLTACGGSGGSSGSSGTASAAAPAPAASGAPRSGGFRQDPQMAAEFTKIRQCLQAAGIPVPTPSARPGYTPGASPRPRFTPGATPRPGFTPGARGGRPGGFGGGGLGRITQDPQAQAAIKACGLTLPTFAPRPAASGAAGG</sequence>
<feature type="region of interest" description="Disordered" evidence="1">
    <location>
        <begin position="79"/>
        <end position="137"/>
    </location>
</feature>
<proteinExistence type="predicted"/>
<protein>
    <recommendedName>
        <fullName evidence="4">PT repeat-containing protein</fullName>
    </recommendedName>
</protein>
<gene>
    <name evidence="2" type="ORF">EV189_2627</name>
</gene>
<feature type="compositionally biased region" description="Low complexity" evidence="1">
    <location>
        <begin position="36"/>
        <end position="57"/>
    </location>
</feature>
<evidence type="ECO:0008006" key="4">
    <source>
        <dbReference type="Google" id="ProtNLM"/>
    </source>
</evidence>